<proteinExistence type="predicted"/>
<dbReference type="EMBL" id="JAWXYG010000002">
    <property type="protein sequence ID" value="KAK4280309.1"/>
    <property type="molecule type" value="Genomic_DNA"/>
</dbReference>
<comment type="caution">
    <text evidence="1">The sequence shown here is derived from an EMBL/GenBank/DDBJ whole genome shotgun (WGS) entry which is preliminary data.</text>
</comment>
<keyword evidence="2" id="KW-1185">Reference proteome</keyword>
<name>A0AAE1TE27_9FABA</name>
<organism evidence="1 2">
    <name type="scientific">Acacia crassicarpa</name>
    <name type="common">northern wattle</name>
    <dbReference type="NCBI Taxonomy" id="499986"/>
    <lineage>
        <taxon>Eukaryota</taxon>
        <taxon>Viridiplantae</taxon>
        <taxon>Streptophyta</taxon>
        <taxon>Embryophyta</taxon>
        <taxon>Tracheophyta</taxon>
        <taxon>Spermatophyta</taxon>
        <taxon>Magnoliopsida</taxon>
        <taxon>eudicotyledons</taxon>
        <taxon>Gunneridae</taxon>
        <taxon>Pentapetalae</taxon>
        <taxon>rosids</taxon>
        <taxon>fabids</taxon>
        <taxon>Fabales</taxon>
        <taxon>Fabaceae</taxon>
        <taxon>Caesalpinioideae</taxon>
        <taxon>mimosoid clade</taxon>
        <taxon>Acacieae</taxon>
        <taxon>Acacia</taxon>
    </lineage>
</organism>
<gene>
    <name evidence="1" type="ORF">QN277_011948</name>
</gene>
<dbReference type="AlphaFoldDB" id="A0AAE1TE27"/>
<protein>
    <recommendedName>
        <fullName evidence="3">Reverse transcriptase domain-containing protein</fullName>
    </recommendedName>
</protein>
<sequence length="156" mass="18015">MSLFQLLYGKYCHLPVELEHKAFWATKLLTFDAKSADEKRLLQLNELDEFRIFAFESASLYKERTKRWHDRRIIPKECHTGKQVLLYNSRLKLFSGKLKSRWSGPFVVKEVTPFGAIAIAPIGSDEAYKVNGQRLKPYHGGDIDRGRTSVALKVEN</sequence>
<accession>A0AAE1TE27</accession>
<evidence type="ECO:0008006" key="3">
    <source>
        <dbReference type="Google" id="ProtNLM"/>
    </source>
</evidence>
<evidence type="ECO:0000313" key="1">
    <source>
        <dbReference type="EMBL" id="KAK4280309.1"/>
    </source>
</evidence>
<reference evidence="1" key="1">
    <citation type="submission" date="2023-10" db="EMBL/GenBank/DDBJ databases">
        <title>Chromosome-level genome of the transformable northern wattle, Acacia crassicarpa.</title>
        <authorList>
            <person name="Massaro I."/>
            <person name="Sinha N.R."/>
            <person name="Poethig S."/>
            <person name="Leichty A.R."/>
        </authorList>
    </citation>
    <scope>NUCLEOTIDE SEQUENCE</scope>
    <source>
        <strain evidence="1">Acra3RX</strain>
        <tissue evidence="1">Leaf</tissue>
    </source>
</reference>
<dbReference type="Proteomes" id="UP001293593">
    <property type="component" value="Unassembled WGS sequence"/>
</dbReference>
<evidence type="ECO:0000313" key="2">
    <source>
        <dbReference type="Proteomes" id="UP001293593"/>
    </source>
</evidence>